<dbReference type="STRING" id="1629334.Cva_01678"/>
<dbReference type="Gene3D" id="3.60.15.10">
    <property type="entry name" value="Ribonuclease Z/Hydroxyacylglutathione hydrolase-like"/>
    <property type="match status" value="1"/>
</dbReference>
<organism evidence="2 3">
    <name type="scientific">Caedimonas varicaedens</name>
    <dbReference type="NCBI Taxonomy" id="1629334"/>
    <lineage>
        <taxon>Bacteria</taxon>
        <taxon>Pseudomonadati</taxon>
        <taxon>Pseudomonadota</taxon>
        <taxon>Alphaproteobacteria</taxon>
        <taxon>Holosporales</taxon>
        <taxon>Caedimonadaceae</taxon>
        <taxon>Caedimonas</taxon>
    </lineage>
</organism>
<gene>
    <name evidence="2" type="ORF">Cva_01678</name>
</gene>
<comment type="caution">
    <text evidence="2">The sequence shown here is derived from an EMBL/GenBank/DDBJ whole genome shotgun (WGS) entry which is preliminary data.</text>
</comment>
<dbReference type="OrthoDB" id="9803916at2"/>
<protein>
    <submittedName>
        <fullName evidence="2">Ribonuclease Z</fullName>
    </submittedName>
</protein>
<accession>A0A0K8MEX3</accession>
<evidence type="ECO:0000313" key="3">
    <source>
        <dbReference type="Proteomes" id="UP000036771"/>
    </source>
</evidence>
<proteinExistence type="predicted"/>
<keyword evidence="3" id="KW-1185">Reference proteome</keyword>
<dbReference type="PANTHER" id="PTHR42663:SF4">
    <property type="entry name" value="SLL1036 PROTEIN"/>
    <property type="match status" value="1"/>
</dbReference>
<evidence type="ECO:0000313" key="2">
    <source>
        <dbReference type="EMBL" id="GAO99007.1"/>
    </source>
</evidence>
<dbReference type="PANTHER" id="PTHR42663">
    <property type="entry name" value="HYDROLASE C777.06C-RELATED-RELATED"/>
    <property type="match status" value="1"/>
</dbReference>
<reference evidence="2 3" key="1">
    <citation type="submission" date="2015-03" db="EMBL/GenBank/DDBJ databases">
        <title>Caedibacter varicaedens, whole genome shotgun sequence.</title>
        <authorList>
            <person name="Suzuki H."/>
            <person name="Dapper A.L."/>
            <person name="Gibson A.K."/>
            <person name="Jackson C."/>
            <person name="Lee H."/>
            <person name="Pejaver V.R."/>
            <person name="Doak T."/>
            <person name="Lynch M."/>
        </authorList>
    </citation>
    <scope>NUCLEOTIDE SEQUENCE [LARGE SCALE GENOMIC DNA]</scope>
</reference>
<evidence type="ECO:0000259" key="1">
    <source>
        <dbReference type="Pfam" id="PF12706"/>
    </source>
</evidence>
<dbReference type="AlphaFoldDB" id="A0A0K8MEX3"/>
<dbReference type="InterPro" id="IPR036866">
    <property type="entry name" value="RibonucZ/Hydroxyglut_hydro"/>
</dbReference>
<feature type="domain" description="Metallo-beta-lactamase" evidence="1">
    <location>
        <begin position="40"/>
        <end position="241"/>
    </location>
</feature>
<dbReference type="Proteomes" id="UP000036771">
    <property type="component" value="Unassembled WGS sequence"/>
</dbReference>
<dbReference type="Pfam" id="PF12706">
    <property type="entry name" value="Lactamase_B_2"/>
    <property type="match status" value="1"/>
</dbReference>
<dbReference type="InterPro" id="IPR001279">
    <property type="entry name" value="Metallo-B-lactamas"/>
</dbReference>
<dbReference type="CDD" id="cd07715">
    <property type="entry name" value="TaR3-like_MBL-fold"/>
    <property type="match status" value="1"/>
</dbReference>
<dbReference type="EMBL" id="BBVC01000114">
    <property type="protein sequence ID" value="GAO99007.1"/>
    <property type="molecule type" value="Genomic_DNA"/>
</dbReference>
<sequence>MAIEVTFWGVRGSTACSSLQHVKYGGHTSCVSVQCDDALIIFDAGTGLYDLGVWIEKQKIRKADLLLTHFHFDHIIGFPFFSSIWDQDFALTVHYACKTSHPGQLGDFLRHHLFSPPFFPVSFDITEARIKLKDYLVGTSFSLNPHIRVTSAALNHPGEATGYRLEYQEKVISYVTDTEHVPGHTDSQVLALMQQADLVIYDTTYTEKEFAHKTGWGHSTWQEGVRLARLADAKKLALFHHDPGHTDAVLEMIEREARAEWADCFAARQGMSIRL</sequence>
<dbReference type="SUPFAM" id="SSF56281">
    <property type="entry name" value="Metallo-hydrolase/oxidoreductase"/>
    <property type="match status" value="1"/>
</dbReference>
<name>A0A0K8MEX3_9PROT</name>